<dbReference type="GO" id="GO:0004888">
    <property type="term" value="F:transmembrane signaling receptor activity"/>
    <property type="evidence" value="ECO:0007669"/>
    <property type="project" value="InterPro"/>
</dbReference>
<dbReference type="GO" id="GO:0007165">
    <property type="term" value="P:signal transduction"/>
    <property type="evidence" value="ECO:0007669"/>
    <property type="project" value="UniProtKB-KW"/>
</dbReference>
<dbReference type="Pfam" id="PF08448">
    <property type="entry name" value="PAS_4"/>
    <property type="match status" value="1"/>
</dbReference>
<dbReference type="PANTHER" id="PTHR32089:SF112">
    <property type="entry name" value="LYSOZYME-LIKE PROTEIN-RELATED"/>
    <property type="match status" value="1"/>
</dbReference>
<dbReference type="InterPro" id="IPR004090">
    <property type="entry name" value="Chemotax_Me-accpt_rcpt"/>
</dbReference>
<dbReference type="HOGENOM" id="CLU_000445_107_18_2"/>
<name>B8GGR5_METPE</name>
<dbReference type="InterPro" id="IPR000014">
    <property type="entry name" value="PAS"/>
</dbReference>
<dbReference type="AlphaFoldDB" id="B8GGR5"/>
<dbReference type="CDD" id="cd11386">
    <property type="entry name" value="MCP_signal"/>
    <property type="match status" value="1"/>
</dbReference>
<feature type="domain" description="Methyl-accepting transducer" evidence="4">
    <location>
        <begin position="307"/>
        <end position="543"/>
    </location>
</feature>
<dbReference type="Gene3D" id="1.10.287.950">
    <property type="entry name" value="Methyl-accepting chemotaxis protein"/>
    <property type="match status" value="1"/>
</dbReference>
<evidence type="ECO:0000313" key="7">
    <source>
        <dbReference type="Proteomes" id="UP000002457"/>
    </source>
</evidence>
<proteinExistence type="inferred from homology"/>
<dbReference type="GO" id="GO:0006355">
    <property type="term" value="P:regulation of DNA-templated transcription"/>
    <property type="evidence" value="ECO:0007669"/>
    <property type="project" value="InterPro"/>
</dbReference>
<dbReference type="PROSITE" id="PS50111">
    <property type="entry name" value="CHEMOTAXIS_TRANSDUC_2"/>
    <property type="match status" value="1"/>
</dbReference>
<dbReference type="PRINTS" id="PR00260">
    <property type="entry name" value="CHEMTRNSDUCR"/>
</dbReference>
<gene>
    <name evidence="6" type="ordered locus">Mpal_0968</name>
</gene>
<accession>B8GGR5</accession>
<dbReference type="SUPFAM" id="SSF58104">
    <property type="entry name" value="Methyl-accepting chemotaxis protein (MCP) signaling domain"/>
    <property type="match status" value="1"/>
</dbReference>
<dbReference type="PANTHER" id="PTHR32089">
    <property type="entry name" value="METHYL-ACCEPTING CHEMOTAXIS PROTEIN MCPB"/>
    <property type="match status" value="1"/>
</dbReference>
<dbReference type="InterPro" id="IPR035965">
    <property type="entry name" value="PAS-like_dom_sf"/>
</dbReference>
<dbReference type="SMART" id="SM00283">
    <property type="entry name" value="MA"/>
    <property type="match status" value="1"/>
</dbReference>
<dbReference type="InterPro" id="IPR013767">
    <property type="entry name" value="PAS_fold"/>
</dbReference>
<dbReference type="InterPro" id="IPR013656">
    <property type="entry name" value="PAS_4"/>
</dbReference>
<evidence type="ECO:0000256" key="2">
    <source>
        <dbReference type="ARBA" id="ARBA00029447"/>
    </source>
</evidence>
<dbReference type="SUPFAM" id="SSF55785">
    <property type="entry name" value="PYP-like sensor domain (PAS domain)"/>
    <property type="match status" value="2"/>
</dbReference>
<reference evidence="6 7" key="1">
    <citation type="journal article" date="2015" name="Genome Announc.">
        <title>Complete Genome Sequence of Methanosphaerula palustris E1-9CT, a Hydrogenotrophic Methanogen Isolated from a Minerotrophic Fen Peatland.</title>
        <authorList>
            <person name="Cadillo-Quiroz H."/>
            <person name="Browne P."/>
            <person name="Kyrpides N."/>
            <person name="Woyke T."/>
            <person name="Goodwin L."/>
            <person name="Detter C."/>
            <person name="Yavitt J.B."/>
            <person name="Zinder S.H."/>
        </authorList>
    </citation>
    <scope>NUCLEOTIDE SEQUENCE [LARGE SCALE GENOMIC DNA]</scope>
    <source>
        <strain evidence="7">ATCC BAA-1556 / DSM 19958 / E1-9c</strain>
    </source>
</reference>
<organism evidence="6 7">
    <name type="scientific">Methanosphaerula palustris (strain ATCC BAA-1556 / DSM 19958 / E1-9c)</name>
    <dbReference type="NCBI Taxonomy" id="521011"/>
    <lineage>
        <taxon>Archaea</taxon>
        <taxon>Methanobacteriati</taxon>
        <taxon>Methanobacteriota</taxon>
        <taxon>Stenosarchaea group</taxon>
        <taxon>Methanomicrobia</taxon>
        <taxon>Methanomicrobiales</taxon>
        <taxon>Methanoregulaceae</taxon>
        <taxon>Methanosphaerula</taxon>
    </lineage>
</organism>
<dbReference type="InterPro" id="IPR004089">
    <property type="entry name" value="MCPsignal_dom"/>
</dbReference>
<dbReference type="GO" id="GO:0016020">
    <property type="term" value="C:membrane"/>
    <property type="evidence" value="ECO:0007669"/>
    <property type="project" value="InterPro"/>
</dbReference>
<dbReference type="EMBL" id="CP001338">
    <property type="protein sequence ID" value="ACL16320.1"/>
    <property type="molecule type" value="Genomic_DNA"/>
</dbReference>
<evidence type="ECO:0000313" key="6">
    <source>
        <dbReference type="EMBL" id="ACL16320.1"/>
    </source>
</evidence>
<evidence type="ECO:0000259" key="4">
    <source>
        <dbReference type="PROSITE" id="PS50111"/>
    </source>
</evidence>
<feature type="domain" description="PAS" evidence="5">
    <location>
        <begin position="116"/>
        <end position="162"/>
    </location>
</feature>
<dbReference type="Proteomes" id="UP000002457">
    <property type="component" value="Chromosome"/>
</dbReference>
<evidence type="ECO:0000256" key="3">
    <source>
        <dbReference type="PROSITE-ProRule" id="PRU00284"/>
    </source>
</evidence>
<evidence type="ECO:0000259" key="5">
    <source>
        <dbReference type="PROSITE" id="PS50112"/>
    </source>
</evidence>
<dbReference type="PROSITE" id="PS50112">
    <property type="entry name" value="PAS"/>
    <property type="match status" value="1"/>
</dbReference>
<dbReference type="Pfam" id="PF00015">
    <property type="entry name" value="MCPsignal"/>
    <property type="match status" value="1"/>
</dbReference>
<keyword evidence="1 3" id="KW-0807">Transducer</keyword>
<comment type="similarity">
    <text evidence="2">Belongs to the methyl-accepting chemotaxis (MCP) protein family.</text>
</comment>
<dbReference type="eggNOG" id="arCOG02318">
    <property type="taxonomic scope" value="Archaea"/>
</dbReference>
<dbReference type="CDD" id="cd00130">
    <property type="entry name" value="PAS"/>
    <property type="match status" value="1"/>
</dbReference>
<sequence>MAHVLLDKEQRIVDGNESYFNLVGYSRERVTGMPFSDYRTKGMLTYTNETGGSLKESIEKKKKISGQTTMGSPTGVYHLIRTYVPILDEHDEIKYIYIANFDISETVRLGEEAVDKAVFYESILDTIKTPIIVSDLDSKWTFANKAVEDIIKKPRKDLIGRQCSTWGASICNTDQCGIARLKRGFTSTEFEQAGGFFRADCTYIHNKNGENIGHVELVTDDRLSRAQNYVETEVAALAKCYEMMAAGDLTVRYEMAEPDVQTRVIHDHLEKLQYAVRSTITSLRQNISNVNKQMVDLTTTADNANNSILDASKGLQQVAKNAGNVCSDAEKASDGVEQISKAMQDMSAAVEEITSSMESVSVLSQETNVLSRKGAELAGKTEKSMVEITSSSAKVFDIVTDVEKQMGEISKIVVLIRDLANQTNLLALNAAIEAARAGDAGRGFAVVATEVKSLAQESRNSAERIEEMISNLKKNTQHASTAMGEAKGTVEQGSQMVTETLQSFNQIALEVGKIAKSVSEVAAATEEQAATTEEVTASITEVARLVDLTAQEAGDAAAATEESTASLDEITRMVGAVNNVAVTAMEANKRFKVA</sequence>
<keyword evidence="7" id="KW-1185">Reference proteome</keyword>
<dbReference type="GO" id="GO:0006935">
    <property type="term" value="P:chemotaxis"/>
    <property type="evidence" value="ECO:0007669"/>
    <property type="project" value="InterPro"/>
</dbReference>
<protein>
    <submittedName>
        <fullName evidence="6">Methyl-accepting chemotaxis sensory transducer with Pas/Pac sensor</fullName>
    </submittedName>
</protein>
<dbReference type="STRING" id="521011.Mpal_0968"/>
<dbReference type="KEGG" id="mpl:Mpal_0968"/>
<dbReference type="Gene3D" id="3.30.450.20">
    <property type="entry name" value="PAS domain"/>
    <property type="match status" value="2"/>
</dbReference>
<evidence type="ECO:0000256" key="1">
    <source>
        <dbReference type="ARBA" id="ARBA00023224"/>
    </source>
</evidence>
<dbReference type="Pfam" id="PF00989">
    <property type="entry name" value="PAS"/>
    <property type="match status" value="1"/>
</dbReference>